<proteinExistence type="predicted"/>
<protein>
    <submittedName>
        <fullName evidence="1">Uncharacterized protein</fullName>
    </submittedName>
</protein>
<evidence type="ECO:0000313" key="1">
    <source>
        <dbReference type="EMBL" id="GIY65585.1"/>
    </source>
</evidence>
<gene>
    <name evidence="1" type="ORF">CDAR_551251</name>
</gene>
<organism evidence="1 2">
    <name type="scientific">Caerostris darwini</name>
    <dbReference type="NCBI Taxonomy" id="1538125"/>
    <lineage>
        <taxon>Eukaryota</taxon>
        <taxon>Metazoa</taxon>
        <taxon>Ecdysozoa</taxon>
        <taxon>Arthropoda</taxon>
        <taxon>Chelicerata</taxon>
        <taxon>Arachnida</taxon>
        <taxon>Araneae</taxon>
        <taxon>Araneomorphae</taxon>
        <taxon>Entelegynae</taxon>
        <taxon>Araneoidea</taxon>
        <taxon>Araneidae</taxon>
        <taxon>Caerostris</taxon>
    </lineage>
</organism>
<dbReference type="Proteomes" id="UP001054837">
    <property type="component" value="Unassembled WGS sequence"/>
</dbReference>
<accession>A0AAV4V6K5</accession>
<dbReference type="EMBL" id="BPLQ01012459">
    <property type="protein sequence ID" value="GIY65585.1"/>
    <property type="molecule type" value="Genomic_DNA"/>
</dbReference>
<name>A0AAV4V6K5_9ARAC</name>
<comment type="caution">
    <text evidence="1">The sequence shown here is derived from an EMBL/GenBank/DDBJ whole genome shotgun (WGS) entry which is preliminary data.</text>
</comment>
<keyword evidence="2" id="KW-1185">Reference proteome</keyword>
<evidence type="ECO:0000313" key="2">
    <source>
        <dbReference type="Proteomes" id="UP001054837"/>
    </source>
</evidence>
<sequence length="90" mass="9870">MRREQRAVEGEGASAVWEGVPSTAPELKTVCLRKITSLQFCLASAHAVNKCTGNIPKYRFLTIMRREQRAVECGGVSAVWEGSSLYGPLD</sequence>
<dbReference type="AlphaFoldDB" id="A0AAV4V6K5"/>
<reference evidence="1 2" key="1">
    <citation type="submission" date="2021-06" db="EMBL/GenBank/DDBJ databases">
        <title>Caerostris darwini draft genome.</title>
        <authorList>
            <person name="Kono N."/>
            <person name="Arakawa K."/>
        </authorList>
    </citation>
    <scope>NUCLEOTIDE SEQUENCE [LARGE SCALE GENOMIC DNA]</scope>
</reference>